<sequence length="357" mass="40917">MFNASQSFNSSYAASPAQRSNSARRAYHTLRIIFGIISCFAVFGNCLVCLVILKKRNNLRNSYNLMILALAIVDTLTGICLAITPSFIIGENNFPITSGLQGEFLCRFVSSHYFLFTLGKISVALVMCLAVDRWFAIYRPLRYQTVFKRRIVIRNVMLVVLTCCIMNSRAVFEKRPVSKDKITTCKWMSLTKGKLAAQVYVIIHVTVTFFIPLSISWVTFLQLWLLLRKSTFHTERKSLSRSLIYPLRMGALTALFLGICWTPNQFYFLLSNFDVTQLDTPIHHVTVVLSMFNSCLNPWIYGATNKKYRNEFRKIIFFWKSNQMEQSETDILGITLENTKPRSGGRRNPSVVPVNED</sequence>
<dbReference type="SMART" id="SM01381">
    <property type="entry name" value="7TM_GPCR_Srsx"/>
    <property type="match status" value="1"/>
</dbReference>
<feature type="transmembrane region" description="Helical" evidence="7">
    <location>
        <begin position="65"/>
        <end position="90"/>
    </location>
</feature>
<keyword evidence="10" id="KW-1185">Reference proteome</keyword>
<dbReference type="Gene3D" id="1.20.1070.10">
    <property type="entry name" value="Rhodopsin 7-helix transmembrane proteins"/>
    <property type="match status" value="1"/>
</dbReference>
<feature type="domain" description="G-protein coupled receptors family 1 profile" evidence="8">
    <location>
        <begin position="44"/>
        <end position="301"/>
    </location>
</feature>
<dbReference type="SUPFAM" id="SSF81321">
    <property type="entry name" value="Family A G protein-coupled receptor-like"/>
    <property type="match status" value="1"/>
</dbReference>
<evidence type="ECO:0000256" key="5">
    <source>
        <dbReference type="RuleBase" id="RU000688"/>
    </source>
</evidence>
<dbReference type="Pfam" id="PF00001">
    <property type="entry name" value="7tm_1"/>
    <property type="match status" value="1"/>
</dbReference>
<evidence type="ECO:0000256" key="2">
    <source>
        <dbReference type="ARBA" id="ARBA00022692"/>
    </source>
</evidence>
<evidence type="ECO:0000256" key="4">
    <source>
        <dbReference type="ARBA" id="ARBA00023136"/>
    </source>
</evidence>
<protein>
    <recommendedName>
        <fullName evidence="8">G-protein coupled receptors family 1 profile domain-containing protein</fullName>
    </recommendedName>
</protein>
<comment type="similarity">
    <text evidence="5">Belongs to the G-protein coupled receptor 1 family.</text>
</comment>
<keyword evidence="3 7" id="KW-1133">Transmembrane helix</keyword>
<keyword evidence="2 5" id="KW-0812">Transmembrane</keyword>
<comment type="subcellular location">
    <subcellularLocation>
        <location evidence="1">Membrane</location>
    </subcellularLocation>
</comment>
<feature type="transmembrane region" description="Helical" evidence="7">
    <location>
        <begin position="282"/>
        <end position="304"/>
    </location>
</feature>
<evidence type="ECO:0000313" key="9">
    <source>
        <dbReference type="EMBL" id="CAH3145534.1"/>
    </source>
</evidence>
<keyword evidence="5" id="KW-0807">Transducer</keyword>
<feature type="transmembrane region" description="Helical" evidence="7">
    <location>
        <begin position="32"/>
        <end position="53"/>
    </location>
</feature>
<evidence type="ECO:0000256" key="1">
    <source>
        <dbReference type="ARBA" id="ARBA00004370"/>
    </source>
</evidence>
<keyword evidence="5" id="KW-0297">G-protein coupled receptor</keyword>
<feature type="transmembrane region" description="Helical" evidence="7">
    <location>
        <begin position="110"/>
        <end position="131"/>
    </location>
</feature>
<accession>A0ABN8PPK9</accession>
<keyword evidence="5" id="KW-0675">Receptor</keyword>
<feature type="transmembrane region" description="Helical" evidence="7">
    <location>
        <begin position="152"/>
        <end position="172"/>
    </location>
</feature>
<dbReference type="Proteomes" id="UP001159427">
    <property type="component" value="Unassembled WGS sequence"/>
</dbReference>
<organism evidence="9 10">
    <name type="scientific">Porites evermanni</name>
    <dbReference type="NCBI Taxonomy" id="104178"/>
    <lineage>
        <taxon>Eukaryota</taxon>
        <taxon>Metazoa</taxon>
        <taxon>Cnidaria</taxon>
        <taxon>Anthozoa</taxon>
        <taxon>Hexacorallia</taxon>
        <taxon>Scleractinia</taxon>
        <taxon>Fungiina</taxon>
        <taxon>Poritidae</taxon>
        <taxon>Porites</taxon>
    </lineage>
</organism>
<evidence type="ECO:0000259" key="8">
    <source>
        <dbReference type="PROSITE" id="PS50262"/>
    </source>
</evidence>
<dbReference type="PANTHER" id="PTHR45698:SF1">
    <property type="entry name" value="TRACE AMINE-ASSOCIATED RECEPTOR 13C-LIKE"/>
    <property type="match status" value="1"/>
</dbReference>
<keyword evidence="4 7" id="KW-0472">Membrane</keyword>
<dbReference type="InterPro" id="IPR017452">
    <property type="entry name" value="GPCR_Rhodpsn_7TM"/>
</dbReference>
<evidence type="ECO:0000256" key="7">
    <source>
        <dbReference type="SAM" id="Phobius"/>
    </source>
</evidence>
<dbReference type="PANTHER" id="PTHR45698">
    <property type="entry name" value="TRACE AMINE-ASSOCIATED RECEPTOR 19N-RELATED"/>
    <property type="match status" value="1"/>
</dbReference>
<dbReference type="EMBL" id="CALNXI010000893">
    <property type="protein sequence ID" value="CAH3145534.1"/>
    <property type="molecule type" value="Genomic_DNA"/>
</dbReference>
<dbReference type="CDD" id="cd00637">
    <property type="entry name" value="7tm_classA_rhodopsin-like"/>
    <property type="match status" value="1"/>
</dbReference>
<dbReference type="PROSITE" id="PS00237">
    <property type="entry name" value="G_PROTEIN_RECEP_F1_1"/>
    <property type="match status" value="1"/>
</dbReference>
<feature type="transmembrane region" description="Helical" evidence="7">
    <location>
        <begin position="197"/>
        <end position="227"/>
    </location>
</feature>
<dbReference type="PROSITE" id="PS50262">
    <property type="entry name" value="G_PROTEIN_RECEP_F1_2"/>
    <property type="match status" value="1"/>
</dbReference>
<reference evidence="9 10" key="1">
    <citation type="submission" date="2022-05" db="EMBL/GenBank/DDBJ databases">
        <authorList>
            <consortium name="Genoscope - CEA"/>
            <person name="William W."/>
        </authorList>
    </citation>
    <scope>NUCLEOTIDE SEQUENCE [LARGE SCALE GENOMIC DNA]</scope>
</reference>
<dbReference type="PRINTS" id="PR00237">
    <property type="entry name" value="GPCRRHODOPSN"/>
</dbReference>
<evidence type="ECO:0000313" key="10">
    <source>
        <dbReference type="Proteomes" id="UP001159427"/>
    </source>
</evidence>
<feature type="transmembrane region" description="Helical" evidence="7">
    <location>
        <begin position="247"/>
        <end position="270"/>
    </location>
</feature>
<evidence type="ECO:0000256" key="3">
    <source>
        <dbReference type="ARBA" id="ARBA00022989"/>
    </source>
</evidence>
<gene>
    <name evidence="9" type="ORF">PEVE_00043523</name>
</gene>
<proteinExistence type="inferred from homology"/>
<comment type="caution">
    <text evidence="9">The sequence shown here is derived from an EMBL/GenBank/DDBJ whole genome shotgun (WGS) entry which is preliminary data.</text>
</comment>
<name>A0ABN8PPK9_9CNID</name>
<evidence type="ECO:0000256" key="6">
    <source>
        <dbReference type="SAM" id="MobiDB-lite"/>
    </source>
</evidence>
<feature type="region of interest" description="Disordered" evidence="6">
    <location>
        <begin position="337"/>
        <end position="357"/>
    </location>
</feature>
<dbReference type="InterPro" id="IPR000276">
    <property type="entry name" value="GPCR_Rhodpsn"/>
</dbReference>